<name>A0A0A8YJD7_ARUDO</name>
<reference evidence="1" key="1">
    <citation type="submission" date="2014-09" db="EMBL/GenBank/DDBJ databases">
        <authorList>
            <person name="Magalhaes I.L.F."/>
            <person name="Oliveira U."/>
            <person name="Santos F.R."/>
            <person name="Vidigal T.H.D.A."/>
            <person name="Brescovit A.D."/>
            <person name="Santos A.J."/>
        </authorList>
    </citation>
    <scope>NUCLEOTIDE SEQUENCE</scope>
    <source>
        <tissue evidence="1">Shoot tissue taken approximately 20 cm above the soil surface</tissue>
    </source>
</reference>
<dbReference type="AlphaFoldDB" id="A0A0A8YJD7"/>
<proteinExistence type="predicted"/>
<reference evidence="1" key="2">
    <citation type="journal article" date="2015" name="Data Brief">
        <title>Shoot transcriptome of the giant reed, Arundo donax.</title>
        <authorList>
            <person name="Barrero R.A."/>
            <person name="Guerrero F.D."/>
            <person name="Moolhuijzen P."/>
            <person name="Goolsby J.A."/>
            <person name="Tidwell J."/>
            <person name="Bellgard S.E."/>
            <person name="Bellgard M.I."/>
        </authorList>
    </citation>
    <scope>NUCLEOTIDE SEQUENCE</scope>
    <source>
        <tissue evidence="1">Shoot tissue taken approximately 20 cm above the soil surface</tissue>
    </source>
</reference>
<organism evidence="1">
    <name type="scientific">Arundo donax</name>
    <name type="common">Giant reed</name>
    <name type="synonym">Donax arundinaceus</name>
    <dbReference type="NCBI Taxonomy" id="35708"/>
    <lineage>
        <taxon>Eukaryota</taxon>
        <taxon>Viridiplantae</taxon>
        <taxon>Streptophyta</taxon>
        <taxon>Embryophyta</taxon>
        <taxon>Tracheophyta</taxon>
        <taxon>Spermatophyta</taxon>
        <taxon>Magnoliopsida</taxon>
        <taxon>Liliopsida</taxon>
        <taxon>Poales</taxon>
        <taxon>Poaceae</taxon>
        <taxon>PACMAD clade</taxon>
        <taxon>Arundinoideae</taxon>
        <taxon>Arundineae</taxon>
        <taxon>Arundo</taxon>
    </lineage>
</organism>
<dbReference type="EMBL" id="GBRH01275198">
    <property type="protein sequence ID" value="JAD22697.1"/>
    <property type="molecule type" value="Transcribed_RNA"/>
</dbReference>
<accession>A0A0A8YJD7</accession>
<evidence type="ECO:0000313" key="1">
    <source>
        <dbReference type="EMBL" id="JAD22697.1"/>
    </source>
</evidence>
<protein>
    <submittedName>
        <fullName evidence="1">Uncharacterized protein</fullName>
    </submittedName>
</protein>
<sequence length="62" mass="7489">MYFVCWLMNQLMFPTRNKWSWFCGMLTNVEYSKKDLLVLFMSSRQHLHVSSLILIIYLPSIN</sequence>